<evidence type="ECO:0000313" key="3">
    <source>
        <dbReference type="Proteomes" id="UP000291822"/>
    </source>
</evidence>
<keyword evidence="3" id="KW-1185">Reference proteome</keyword>
<dbReference type="RefSeq" id="WP_131408492.1">
    <property type="nucleotide sequence ID" value="NZ_SJTG01000002.1"/>
</dbReference>
<sequence length="249" mass="27940">MSDDLVSVIMPAYNAALTIGDSAASVLAQTHPTLELIVVDDGSRDDTRRLVDAMAMVDPRVRLIALPANAGVAAARNAGIAAARGSYIAFLDSDDRWHPRKLQLQLEHLRRSGARIAYAAYDRVDRHGRVLSHVRPPRSLSHAELLKSNHIGNLTGIYHRSLGDARFRAIGHEDYAFWLEMLRRAGKATCVPSDGALAWYLAREDSLSSDKLRAARWQWRIYRDIEQLGRIAASRYMCHYAWQAVRKRS</sequence>
<dbReference type="CDD" id="cd00761">
    <property type="entry name" value="Glyco_tranf_GTA_type"/>
    <property type="match status" value="1"/>
</dbReference>
<dbReference type="InterPro" id="IPR050834">
    <property type="entry name" value="Glycosyltransf_2"/>
</dbReference>
<dbReference type="EMBL" id="SJTG01000002">
    <property type="protein sequence ID" value="TCI10457.1"/>
    <property type="molecule type" value="Genomic_DNA"/>
</dbReference>
<dbReference type="InterPro" id="IPR001173">
    <property type="entry name" value="Glyco_trans_2-like"/>
</dbReference>
<evidence type="ECO:0000259" key="1">
    <source>
        <dbReference type="Pfam" id="PF00535"/>
    </source>
</evidence>
<proteinExistence type="predicted"/>
<accession>A0A4R0YNF5</accession>
<protein>
    <submittedName>
        <fullName evidence="2">Glycosyltransferase family 2 protein</fullName>
    </submittedName>
</protein>
<dbReference type="Gene3D" id="3.90.550.10">
    <property type="entry name" value="Spore Coat Polysaccharide Biosynthesis Protein SpsA, Chain A"/>
    <property type="match status" value="1"/>
</dbReference>
<reference evidence="2 3" key="1">
    <citation type="submission" date="2019-02" db="EMBL/GenBank/DDBJ databases">
        <title>Dyella amyloliquefaciens sp. nov., isolated from forest soil.</title>
        <authorList>
            <person name="Gao Z.-H."/>
            <person name="Qiu L.-H."/>
        </authorList>
    </citation>
    <scope>NUCLEOTIDE SEQUENCE [LARGE SCALE GENOMIC DNA]</scope>
    <source>
        <strain evidence="2 3">KACC 12747</strain>
    </source>
</reference>
<organism evidence="2 3">
    <name type="scientific">Dyella soli</name>
    <dbReference type="NCBI Taxonomy" id="522319"/>
    <lineage>
        <taxon>Bacteria</taxon>
        <taxon>Pseudomonadati</taxon>
        <taxon>Pseudomonadota</taxon>
        <taxon>Gammaproteobacteria</taxon>
        <taxon>Lysobacterales</taxon>
        <taxon>Rhodanobacteraceae</taxon>
        <taxon>Dyella</taxon>
    </lineage>
</organism>
<gene>
    <name evidence="2" type="ORF">EZM97_16395</name>
</gene>
<keyword evidence="2" id="KW-0808">Transferase</keyword>
<comment type="caution">
    <text evidence="2">The sequence shown here is derived from an EMBL/GenBank/DDBJ whole genome shotgun (WGS) entry which is preliminary data.</text>
</comment>
<dbReference type="AlphaFoldDB" id="A0A4R0YNF5"/>
<evidence type="ECO:0000313" key="2">
    <source>
        <dbReference type="EMBL" id="TCI10457.1"/>
    </source>
</evidence>
<name>A0A4R0YNF5_9GAMM</name>
<dbReference type="InterPro" id="IPR029044">
    <property type="entry name" value="Nucleotide-diphossugar_trans"/>
</dbReference>
<dbReference type="Pfam" id="PF00535">
    <property type="entry name" value="Glycos_transf_2"/>
    <property type="match status" value="1"/>
</dbReference>
<feature type="domain" description="Glycosyltransferase 2-like" evidence="1">
    <location>
        <begin position="7"/>
        <end position="137"/>
    </location>
</feature>
<dbReference type="GO" id="GO:0016740">
    <property type="term" value="F:transferase activity"/>
    <property type="evidence" value="ECO:0007669"/>
    <property type="project" value="UniProtKB-KW"/>
</dbReference>
<dbReference type="SUPFAM" id="SSF53448">
    <property type="entry name" value="Nucleotide-diphospho-sugar transferases"/>
    <property type="match status" value="1"/>
</dbReference>
<dbReference type="Proteomes" id="UP000291822">
    <property type="component" value="Unassembled WGS sequence"/>
</dbReference>
<dbReference type="PANTHER" id="PTHR43685:SF2">
    <property type="entry name" value="GLYCOSYLTRANSFERASE 2-LIKE DOMAIN-CONTAINING PROTEIN"/>
    <property type="match status" value="1"/>
</dbReference>
<dbReference type="PANTHER" id="PTHR43685">
    <property type="entry name" value="GLYCOSYLTRANSFERASE"/>
    <property type="match status" value="1"/>
</dbReference>